<dbReference type="InterPro" id="IPR013083">
    <property type="entry name" value="Znf_RING/FYVE/PHD"/>
</dbReference>
<evidence type="ECO:0000256" key="3">
    <source>
        <dbReference type="ARBA" id="ARBA00022833"/>
    </source>
</evidence>
<dbReference type="Gene3D" id="3.30.40.10">
    <property type="entry name" value="Zinc/RING finger domain, C3HC4 (zinc finger)"/>
    <property type="match status" value="1"/>
</dbReference>
<organism evidence="5 6">
    <name type="scientific">Stichopus japonicus</name>
    <name type="common">Sea cucumber</name>
    <dbReference type="NCBI Taxonomy" id="307972"/>
    <lineage>
        <taxon>Eukaryota</taxon>
        <taxon>Metazoa</taxon>
        <taxon>Echinodermata</taxon>
        <taxon>Eleutherozoa</taxon>
        <taxon>Echinozoa</taxon>
        <taxon>Holothuroidea</taxon>
        <taxon>Aspidochirotacea</taxon>
        <taxon>Aspidochirotida</taxon>
        <taxon>Stichopodidae</taxon>
        <taxon>Apostichopus</taxon>
    </lineage>
</organism>
<gene>
    <name evidence="5" type="ORF">BSL78_27121</name>
</gene>
<dbReference type="PROSITE" id="PS01359">
    <property type="entry name" value="ZF_PHD_1"/>
    <property type="match status" value="1"/>
</dbReference>
<dbReference type="SUPFAM" id="SSF57903">
    <property type="entry name" value="FYVE/PHD zinc finger"/>
    <property type="match status" value="1"/>
</dbReference>
<protein>
    <recommendedName>
        <fullName evidence="4">Zinc finger PHD-type domain-containing protein</fullName>
    </recommendedName>
</protein>
<accession>A0A2G8JJX4</accession>
<dbReference type="InterPro" id="IPR019786">
    <property type="entry name" value="Zinc_finger_PHD-type_CS"/>
</dbReference>
<keyword evidence="6" id="KW-1185">Reference proteome</keyword>
<dbReference type="OrthoDB" id="10066203at2759"/>
<keyword evidence="3" id="KW-0862">Zinc</keyword>
<evidence type="ECO:0000313" key="5">
    <source>
        <dbReference type="EMBL" id="PIK36056.1"/>
    </source>
</evidence>
<feature type="non-terminal residue" evidence="5">
    <location>
        <position position="1"/>
    </location>
</feature>
<dbReference type="GO" id="GO:0008270">
    <property type="term" value="F:zinc ion binding"/>
    <property type="evidence" value="ECO:0007669"/>
    <property type="project" value="UniProtKB-KW"/>
</dbReference>
<proteinExistence type="predicted"/>
<evidence type="ECO:0000256" key="1">
    <source>
        <dbReference type="ARBA" id="ARBA00022723"/>
    </source>
</evidence>
<keyword evidence="2" id="KW-0863">Zinc-finger</keyword>
<dbReference type="EMBL" id="MRZV01001754">
    <property type="protein sequence ID" value="PIK36056.1"/>
    <property type="molecule type" value="Genomic_DNA"/>
</dbReference>
<keyword evidence="1" id="KW-0479">Metal-binding</keyword>
<dbReference type="InterPro" id="IPR001965">
    <property type="entry name" value="Znf_PHD"/>
</dbReference>
<dbReference type="Proteomes" id="UP000230750">
    <property type="component" value="Unassembled WGS sequence"/>
</dbReference>
<evidence type="ECO:0000256" key="2">
    <source>
        <dbReference type="ARBA" id="ARBA00022771"/>
    </source>
</evidence>
<feature type="domain" description="Zinc finger PHD-type" evidence="4">
    <location>
        <begin position="57"/>
        <end position="101"/>
    </location>
</feature>
<evidence type="ECO:0000259" key="4">
    <source>
        <dbReference type="SMART" id="SM00249"/>
    </source>
</evidence>
<dbReference type="InterPro" id="IPR011011">
    <property type="entry name" value="Znf_FYVE_PHD"/>
</dbReference>
<evidence type="ECO:0000313" key="6">
    <source>
        <dbReference type="Proteomes" id="UP000230750"/>
    </source>
</evidence>
<dbReference type="SMART" id="SM00249">
    <property type="entry name" value="PHD"/>
    <property type="match status" value="1"/>
</dbReference>
<reference evidence="5 6" key="1">
    <citation type="journal article" date="2017" name="PLoS Biol.">
        <title>The sea cucumber genome provides insights into morphological evolution and visceral regeneration.</title>
        <authorList>
            <person name="Zhang X."/>
            <person name="Sun L."/>
            <person name="Yuan J."/>
            <person name="Sun Y."/>
            <person name="Gao Y."/>
            <person name="Zhang L."/>
            <person name="Li S."/>
            <person name="Dai H."/>
            <person name="Hamel J.F."/>
            <person name="Liu C."/>
            <person name="Yu Y."/>
            <person name="Liu S."/>
            <person name="Lin W."/>
            <person name="Guo K."/>
            <person name="Jin S."/>
            <person name="Xu P."/>
            <person name="Storey K.B."/>
            <person name="Huan P."/>
            <person name="Zhang T."/>
            <person name="Zhou Y."/>
            <person name="Zhang J."/>
            <person name="Lin C."/>
            <person name="Li X."/>
            <person name="Xing L."/>
            <person name="Huo D."/>
            <person name="Sun M."/>
            <person name="Wang L."/>
            <person name="Mercier A."/>
            <person name="Li F."/>
            <person name="Yang H."/>
            <person name="Xiang J."/>
        </authorList>
    </citation>
    <scope>NUCLEOTIDE SEQUENCE [LARGE SCALE GENOMIC DNA]</scope>
    <source>
        <strain evidence="5">Shaxun</strain>
        <tissue evidence="5">Muscle</tissue>
    </source>
</reference>
<dbReference type="AlphaFoldDB" id="A0A2G8JJX4"/>
<name>A0A2G8JJX4_STIJA</name>
<comment type="caution">
    <text evidence="5">The sequence shown here is derived from an EMBL/GenBank/DDBJ whole genome shotgun (WGS) entry which is preliminary data.</text>
</comment>
<sequence length="461" mass="53300">CQRRDAKQRTLKMASMKSSESGAEFDHFEDDLSDFEDFLVAIEDVIGLEKIEESCSVCICRLPSLEDIIVCSEPTCTIKYFHRNCVKYIDVRGDWFCESCIRLSSRTDVTTNQQVAGGMKYPKRRYGKEDAALRAGHYGKTAVDLVFTSPLFKMETPLVAKVKHLATCVQASIGSSEATAFLTKVTAKLWKKVASVVRGQGWTEECKGQMWQEFHSLRIKKKLPTLWKALLNDLNIEHEEEEEVFLFQYLLEQIFRQLMHEMMDKDMPAQVQLSKDVTMDKNEEQALRYCSGYIPAKLLKRYKCLKNNQTAAAFVKVLESWGENSVEDAPTFVAYTKVWLEKQNRGGLFVVKDNVYLFFKAMELIVRASLQQDNIALFQHLNVQIGLLNNICESGEVTQKWELISKPLTLERREKLFQEVVKNFLKMRCEAFVKVYMMIRKQKEREVSKKGEKSLRKELSK</sequence>